<dbReference type="InterPro" id="IPR027417">
    <property type="entry name" value="P-loop_NTPase"/>
</dbReference>
<keyword evidence="4" id="KW-0328">Glycosyltransferase</keyword>
<dbReference type="PANTHER" id="PTHR22914">
    <property type="entry name" value="CHITIN SYNTHASE"/>
    <property type="match status" value="1"/>
</dbReference>
<comment type="catalytic activity">
    <reaction evidence="10">
        <text>[(1-&gt;4)-N-acetyl-beta-D-glucosaminyl](n) + UDP-N-acetyl-alpha-D-glucosamine = [(1-&gt;4)-N-acetyl-beta-D-glucosaminyl](n+1) + UDP + H(+)</text>
        <dbReference type="Rhea" id="RHEA:16637"/>
        <dbReference type="Rhea" id="RHEA-COMP:9593"/>
        <dbReference type="Rhea" id="RHEA-COMP:9595"/>
        <dbReference type="ChEBI" id="CHEBI:15378"/>
        <dbReference type="ChEBI" id="CHEBI:17029"/>
        <dbReference type="ChEBI" id="CHEBI:57705"/>
        <dbReference type="ChEBI" id="CHEBI:58223"/>
        <dbReference type="EC" id="2.4.1.16"/>
    </reaction>
    <physiologicalReaction direction="left-to-right" evidence="10">
        <dbReference type="Rhea" id="RHEA:16638"/>
    </physiologicalReaction>
</comment>
<keyword evidence="3" id="KW-1003">Cell membrane</keyword>
<evidence type="ECO:0000256" key="15">
    <source>
        <dbReference type="SAM" id="MobiDB-lite"/>
    </source>
</evidence>
<feature type="transmembrane region" description="Helical" evidence="16">
    <location>
        <begin position="788"/>
        <end position="808"/>
    </location>
</feature>
<evidence type="ECO:0000256" key="5">
    <source>
        <dbReference type="ARBA" id="ARBA00022679"/>
    </source>
</evidence>
<dbReference type="GO" id="GO:0005524">
    <property type="term" value="F:ATP binding"/>
    <property type="evidence" value="ECO:0007669"/>
    <property type="project" value="InterPro"/>
</dbReference>
<sequence length="1800" mass="199364">MAHRMSMYSVASESPGGPRGVGQRSSQVSTTTLLNTVHEIYLSSQAYRLDAATSLVVNTWLTASQAGPDGKTGGTIDSSIATRAWEHARRRAEDGCIILGSLHTSSPSLLGPLLSSFPMSIPSSVFKALEAIQPFLRCVTPYNPSTPRQAALGVTLTLNLAGNLQAAALALSQGGVDTDKGLLHIPKDAGYRAFDVFYYLLTSASTPAEREFLGLKTASSYTLLARSGTYDPPSYLPTADDGAAADDFRSALKDIGIKGAAHRNLISILAGLLKLGDTLDYTIDADALEDICEDVSGLLGMEPEVLARQCTTEDRETFIGGLYEALVDWVITKANDAIAAQMGRIRDGDESSNGGARTPNTDEDNGDTVCITVLEIPDPSLGKAVAMRGIFDDTQGINAEMKQDGVDVPPAGGSVLREMQNAVAEVAPELGIMTGPAGRERQHVLEKREEVLEKIGFTADEDGFLKKLLFPVDGEGINLGRNARLDLPSVLSSSRAWYHLSIHPTDETPGSLAALPSITSAWSAGTVSRQLRAWRLPEWANRRNKNLDFTADFDVDEFVQRYQILGCKDGRDGIESWVLERGWSNGEVVVGQERVWMHENAWWEAESMLDMKPMQPMQPMQTDNLPGVGNLMVAGGLESGYSANGSGYFGQSPFADVTPTGSRDQLVEQHQRNRSQTTLLGPSGAAAPSIAPTARTGMRNVSTGDYGLGPKGDTYRGQVYFNSEGEFVGSLDPELANGKTVEEQPVTTSRRLWVTFVWALTFWIPSPLLRFIGRMKRPDVRMAWREKFVLCFLIFLCNAIMVFWIIFFGRLLCPNFDKAWSQKQVSHHQGDSDFWVSIHGKVYDISKFWRQQHSDTSIETTTDNMQPLAGLNLDEYFVPPLVLSCQGLGIDKSLTLQANTTVLYPEAVHTSGYLQADTTSALHNNDWYTKTFLPAIKEYYHGDLVWDKKTVKSEGQNENHEWFIYEGKIYDLTDYFYNLDLYDNLATYKFLNSDLTDAVKKNAGTDLTSRINTLLKNAAGNSTETANLLNSLNCIKNTWYVGIPDFRDSARCQANNYILLAFTIVLCAVILVKFVSALQFGSKRRPAPQDKFVICQVPAYTEGEDSLRKALDSLTALQYDNKRKLICVICDGVIVGAGNDRPTPKIVLDILGVDPKVDPPALPFKSVGTGSEQLNYGKVYSGLYEYEGNVVPYIVIVKVGKESEQTKTKPGNRGKRDSQILLMSFLNRVHHRAPMNPLELEIFHQINNIIGVDPELYEYMLMVDADTCVREDSLNRLVAACANDAKIAGICGETSLQNEERSWWTMIQVYEYFISHHLAKAFESLFGSVTCLPGCFSMYRLRTADKGKPLIISDDVIREYSDCNVDTLHKKNLLSLGEDRYLTTLMTKHFPFMSYKFIPDAYCQTAAPEKWSVLLSQRRRWINSTIHNLVELMQLKEMCGFCCFSMRFVVFIDLCGTIILPATCVYLGYIIYEAASSTGQFPIISIVMLAAVYGLQALIFILKRQWQHVGWMIIYILAFPVYSFILPIYSFWNQDNFTWGNTRIVIGEKGKKQIVAVDDEGFDPRSIPLQRWDDYALANNLPGRRGGHPEKMHDPIYDESYELDDMKSVYSSVRQPSVLTGLPGRGGGAYMPPQSPAPFQGPGGMTRQSTFSSAPPYTDNPIAYRQSMASLGNGVQRMTSPYQDRPSMINMRSQSNISPGLGAATPRASTVFGYAGGARAPLGADAGHQSTMSFDFQRGNQGPDDGSIIEAIQAVLREVDLDTVTKKQVRALVEQRLQMELLGERRTFMDRQIDNELANM</sequence>
<dbReference type="InterPro" id="IPR014876">
    <property type="entry name" value="DEK_C"/>
</dbReference>
<dbReference type="InterPro" id="IPR004835">
    <property type="entry name" value="Chitin_synth"/>
</dbReference>
<dbReference type="SUPFAM" id="SSF52540">
    <property type="entry name" value="P-loop containing nucleoside triphosphate hydrolases"/>
    <property type="match status" value="1"/>
</dbReference>
<dbReference type="GO" id="GO:0005886">
    <property type="term" value="C:plasma membrane"/>
    <property type="evidence" value="ECO:0007669"/>
    <property type="project" value="UniProtKB-SubCell"/>
</dbReference>
<evidence type="ECO:0000313" key="18">
    <source>
        <dbReference type="EMBL" id="KAJ9148886.1"/>
    </source>
</evidence>
<dbReference type="FunFam" id="3.10.120.10:FF:000014">
    <property type="entry name" value="Chitin synthase 6"/>
    <property type="match status" value="1"/>
</dbReference>
<dbReference type="Pfam" id="PF00173">
    <property type="entry name" value="Cyt-b5"/>
    <property type="match status" value="1"/>
</dbReference>
<feature type="compositionally biased region" description="Low complexity" evidence="15">
    <location>
        <begin position="681"/>
        <end position="691"/>
    </location>
</feature>
<dbReference type="GO" id="GO:0003774">
    <property type="term" value="F:cytoskeletal motor activity"/>
    <property type="evidence" value="ECO:0007669"/>
    <property type="project" value="InterPro"/>
</dbReference>
<evidence type="ECO:0000256" key="4">
    <source>
        <dbReference type="ARBA" id="ARBA00022676"/>
    </source>
</evidence>
<dbReference type="SUPFAM" id="SSF53448">
    <property type="entry name" value="Nucleotide-diphospho-sugar transferases"/>
    <property type="match status" value="1"/>
</dbReference>
<evidence type="ECO:0000256" key="7">
    <source>
        <dbReference type="ARBA" id="ARBA00022989"/>
    </source>
</evidence>
<dbReference type="Pfam" id="PF03142">
    <property type="entry name" value="Chitin_synth_2"/>
    <property type="match status" value="1"/>
</dbReference>
<feature type="region of interest" description="Disordered" evidence="15">
    <location>
        <begin position="1"/>
        <end position="27"/>
    </location>
</feature>
<dbReference type="InterPro" id="IPR036400">
    <property type="entry name" value="Cyt_B5-like_heme/steroid_sf"/>
</dbReference>
<feature type="transmembrane region" description="Helical" evidence="16">
    <location>
        <begin position="1448"/>
        <end position="1471"/>
    </location>
</feature>
<feature type="region of interest" description="Disordered" evidence="15">
    <location>
        <begin position="345"/>
        <end position="366"/>
    </location>
</feature>
<keyword evidence="7 16" id="KW-1133">Transmembrane helix</keyword>
<dbReference type="PROSITE" id="PS51998">
    <property type="entry name" value="DEK_C"/>
    <property type="match status" value="1"/>
</dbReference>
<comment type="subcellular location">
    <subcellularLocation>
        <location evidence="1">Cell membrane</location>
        <topology evidence="1">Multi-pass membrane protein</topology>
    </subcellularLocation>
</comment>
<dbReference type="GO" id="GO:0031505">
    <property type="term" value="P:fungal-type cell wall organization"/>
    <property type="evidence" value="ECO:0007669"/>
    <property type="project" value="TreeGrafter"/>
</dbReference>
<dbReference type="GO" id="GO:0004100">
    <property type="term" value="F:chitin synthase activity"/>
    <property type="evidence" value="ECO:0007669"/>
    <property type="project" value="UniProtKB-EC"/>
</dbReference>
<evidence type="ECO:0000256" key="11">
    <source>
        <dbReference type="ARBA" id="ARBA00060871"/>
    </source>
</evidence>
<name>A0AA38RFL2_9PEZI</name>
<evidence type="ECO:0000256" key="10">
    <source>
        <dbReference type="ARBA" id="ARBA00049510"/>
    </source>
</evidence>
<dbReference type="SUPFAM" id="SSF55856">
    <property type="entry name" value="Cytochrome b5-like heme/steroid binding domain"/>
    <property type="match status" value="1"/>
</dbReference>
<protein>
    <recommendedName>
        <fullName evidence="12">Chitin synthase A</fullName>
        <ecNumber evidence="2">2.4.1.16</ecNumber>
    </recommendedName>
    <alternativeName>
        <fullName evidence="13">Chitin-UDP acetyl-glucosaminyl transferase A</fullName>
    </alternativeName>
    <alternativeName>
        <fullName evidence="14">Class-V chitin synthase A</fullName>
    </alternativeName>
</protein>
<keyword evidence="5" id="KW-0808">Transferase</keyword>
<dbReference type="GO" id="GO:0030428">
    <property type="term" value="C:cell septum"/>
    <property type="evidence" value="ECO:0007669"/>
    <property type="project" value="TreeGrafter"/>
</dbReference>
<dbReference type="SUPFAM" id="SSF109715">
    <property type="entry name" value="DEK C-terminal domain"/>
    <property type="match status" value="1"/>
</dbReference>
<organism evidence="18 19">
    <name type="scientific">Pleurostoma richardsiae</name>
    <dbReference type="NCBI Taxonomy" id="41990"/>
    <lineage>
        <taxon>Eukaryota</taxon>
        <taxon>Fungi</taxon>
        <taxon>Dikarya</taxon>
        <taxon>Ascomycota</taxon>
        <taxon>Pezizomycotina</taxon>
        <taxon>Sordariomycetes</taxon>
        <taxon>Sordariomycetidae</taxon>
        <taxon>Calosphaeriales</taxon>
        <taxon>Pleurostomataceae</taxon>
        <taxon>Pleurostoma</taxon>
    </lineage>
</organism>
<dbReference type="FunFam" id="1.10.10.820:FF:000010">
    <property type="entry name" value="Chitin synthase 6"/>
    <property type="match status" value="1"/>
</dbReference>
<dbReference type="Gene3D" id="3.10.120.10">
    <property type="entry name" value="Cytochrome b5-like heme/steroid binding domain"/>
    <property type="match status" value="1"/>
</dbReference>
<dbReference type="GO" id="GO:0006031">
    <property type="term" value="P:chitin biosynthetic process"/>
    <property type="evidence" value="ECO:0007669"/>
    <property type="project" value="TreeGrafter"/>
</dbReference>
<evidence type="ECO:0000259" key="17">
    <source>
        <dbReference type="PROSITE" id="PS51998"/>
    </source>
</evidence>
<comment type="caution">
    <text evidence="18">The sequence shown here is derived from an EMBL/GenBank/DDBJ whole genome shotgun (WGS) entry which is preliminary data.</text>
</comment>
<evidence type="ECO:0000313" key="19">
    <source>
        <dbReference type="Proteomes" id="UP001174694"/>
    </source>
</evidence>
<dbReference type="Proteomes" id="UP001174694">
    <property type="component" value="Unassembled WGS sequence"/>
</dbReference>
<dbReference type="Gene3D" id="1.10.10.820">
    <property type="match status" value="1"/>
</dbReference>
<dbReference type="Pfam" id="PF08766">
    <property type="entry name" value="DEK_C"/>
    <property type="match status" value="1"/>
</dbReference>
<evidence type="ECO:0000256" key="14">
    <source>
        <dbReference type="ARBA" id="ARBA00083633"/>
    </source>
</evidence>
<evidence type="ECO:0000256" key="9">
    <source>
        <dbReference type="ARBA" id="ARBA00023180"/>
    </source>
</evidence>
<feature type="domain" description="DEK-C" evidence="17">
    <location>
        <begin position="1742"/>
        <end position="1798"/>
    </location>
</feature>
<dbReference type="GO" id="GO:0016459">
    <property type="term" value="C:myosin complex"/>
    <property type="evidence" value="ECO:0007669"/>
    <property type="project" value="InterPro"/>
</dbReference>
<dbReference type="Gene3D" id="1.10.10.60">
    <property type="entry name" value="Homeodomain-like"/>
    <property type="match status" value="1"/>
</dbReference>
<keyword evidence="19" id="KW-1185">Reference proteome</keyword>
<dbReference type="InterPro" id="IPR029044">
    <property type="entry name" value="Nucleotide-diphossugar_trans"/>
</dbReference>
<evidence type="ECO:0000256" key="1">
    <source>
        <dbReference type="ARBA" id="ARBA00004651"/>
    </source>
</evidence>
<accession>A0AA38RFL2</accession>
<evidence type="ECO:0000256" key="12">
    <source>
        <dbReference type="ARBA" id="ARBA00071786"/>
    </source>
</evidence>
<comment type="similarity">
    <text evidence="11">Belongs to the chitin synthase family. Class V subfamily.</text>
</comment>
<evidence type="ECO:0000256" key="16">
    <source>
        <dbReference type="SAM" id="Phobius"/>
    </source>
</evidence>
<dbReference type="PANTHER" id="PTHR22914:SF13">
    <property type="entry name" value="CHITIN SYNTHASE"/>
    <property type="match status" value="1"/>
</dbReference>
<evidence type="ECO:0000256" key="3">
    <source>
        <dbReference type="ARBA" id="ARBA00022475"/>
    </source>
</evidence>
<dbReference type="EC" id="2.4.1.16" evidence="2"/>
<reference evidence="18" key="1">
    <citation type="submission" date="2022-07" db="EMBL/GenBank/DDBJ databases">
        <title>Fungi with potential for degradation of polypropylene.</title>
        <authorList>
            <person name="Gostincar C."/>
        </authorList>
    </citation>
    <scope>NUCLEOTIDE SEQUENCE</scope>
    <source>
        <strain evidence="18">EXF-13308</strain>
    </source>
</reference>
<keyword evidence="6 16" id="KW-0812">Transmembrane</keyword>
<feature type="transmembrane region" description="Helical" evidence="16">
    <location>
        <begin position="1509"/>
        <end position="1532"/>
    </location>
</feature>
<dbReference type="SMART" id="SM00242">
    <property type="entry name" value="MYSc"/>
    <property type="match status" value="1"/>
</dbReference>
<dbReference type="InterPro" id="IPR001199">
    <property type="entry name" value="Cyt_B5-like_heme/steroid-bd"/>
</dbReference>
<evidence type="ECO:0000256" key="2">
    <source>
        <dbReference type="ARBA" id="ARBA00012543"/>
    </source>
</evidence>
<keyword evidence="9" id="KW-0325">Glycoprotein</keyword>
<proteinExistence type="inferred from homology"/>
<dbReference type="InterPro" id="IPR001609">
    <property type="entry name" value="Myosin_head_motor_dom-like"/>
</dbReference>
<dbReference type="EMBL" id="JANBVO010000011">
    <property type="protein sequence ID" value="KAJ9148886.1"/>
    <property type="molecule type" value="Genomic_DNA"/>
</dbReference>
<feature type="transmembrane region" description="Helical" evidence="16">
    <location>
        <begin position="752"/>
        <end position="772"/>
    </location>
</feature>
<keyword evidence="8 16" id="KW-0472">Membrane</keyword>
<evidence type="ECO:0000256" key="8">
    <source>
        <dbReference type="ARBA" id="ARBA00023136"/>
    </source>
</evidence>
<feature type="transmembrane region" description="Helical" evidence="16">
    <location>
        <begin position="1483"/>
        <end position="1502"/>
    </location>
</feature>
<evidence type="ECO:0000256" key="13">
    <source>
        <dbReference type="ARBA" id="ARBA00075290"/>
    </source>
</evidence>
<feature type="region of interest" description="Disordered" evidence="15">
    <location>
        <begin position="669"/>
        <end position="691"/>
    </location>
</feature>
<gene>
    <name evidence="18" type="ORF">NKR23_g4505</name>
</gene>
<evidence type="ECO:0000256" key="6">
    <source>
        <dbReference type="ARBA" id="ARBA00022692"/>
    </source>
</evidence>
<feature type="transmembrane region" description="Helical" evidence="16">
    <location>
        <begin position="1057"/>
        <end position="1075"/>
    </location>
</feature>